<dbReference type="EMBL" id="JBHUFC010000002">
    <property type="protein sequence ID" value="MFD1786777.1"/>
    <property type="molecule type" value="Genomic_DNA"/>
</dbReference>
<accession>A0ABW4N9C9</accession>
<gene>
    <name evidence="4" type="ORF">ACFSC3_04245</name>
</gene>
<evidence type="ECO:0000313" key="4">
    <source>
        <dbReference type="EMBL" id="MFD1786777.1"/>
    </source>
</evidence>
<evidence type="ECO:0000256" key="2">
    <source>
        <dbReference type="SAM" id="Phobius"/>
    </source>
</evidence>
<feature type="signal peptide" evidence="3">
    <location>
        <begin position="1"/>
        <end position="20"/>
    </location>
</feature>
<keyword evidence="2" id="KW-1133">Transmembrane helix</keyword>
<keyword evidence="3" id="KW-0732">Signal</keyword>
<evidence type="ECO:0000256" key="1">
    <source>
        <dbReference type="SAM" id="MobiDB-lite"/>
    </source>
</evidence>
<feature type="compositionally biased region" description="Pro residues" evidence="1">
    <location>
        <begin position="81"/>
        <end position="93"/>
    </location>
</feature>
<comment type="caution">
    <text evidence="4">The sequence shown here is derived from an EMBL/GenBank/DDBJ whole genome shotgun (WGS) entry which is preliminary data.</text>
</comment>
<feature type="compositionally biased region" description="Low complexity" evidence="1">
    <location>
        <begin position="209"/>
        <end position="220"/>
    </location>
</feature>
<feature type="region of interest" description="Disordered" evidence="1">
    <location>
        <begin position="28"/>
        <end position="99"/>
    </location>
</feature>
<protein>
    <submittedName>
        <fullName evidence="4">Uncharacterized protein</fullName>
    </submittedName>
</protein>
<organism evidence="4 5">
    <name type="scientific">Sphingomonas floccifaciens</name>
    <dbReference type="NCBI Taxonomy" id="1844115"/>
    <lineage>
        <taxon>Bacteria</taxon>
        <taxon>Pseudomonadati</taxon>
        <taxon>Pseudomonadota</taxon>
        <taxon>Alphaproteobacteria</taxon>
        <taxon>Sphingomonadales</taxon>
        <taxon>Sphingomonadaceae</taxon>
        <taxon>Sphingomonas</taxon>
    </lineage>
</organism>
<dbReference type="Proteomes" id="UP001597283">
    <property type="component" value="Unassembled WGS sequence"/>
</dbReference>
<proteinExistence type="predicted"/>
<feature type="chain" id="PRO_5046558530" evidence="3">
    <location>
        <begin position="21"/>
        <end position="386"/>
    </location>
</feature>
<feature type="compositionally biased region" description="Pro residues" evidence="1">
    <location>
        <begin position="192"/>
        <end position="208"/>
    </location>
</feature>
<name>A0ABW4N9C9_9SPHN</name>
<sequence length="386" mass="39115">MKTLLLATTLLAMGSAPAMAQTTPAQTLPGADRFELPPGNSQATPTPSPTPTATPSASTPPPVVRTVPVPTPTAAATLQPRPTPVPAATPTPRPTATAAPVVAPTTAVPPTPTATPAPTLAPVPGITSTPLPTPTPTETATPVSASTPTAGPPVWLLWLFGLGGAGVVAYAVLAWRRRSAAAVDVIYGSAPPPAPEGVPHPEPQPQPQAPAVSATAPSDATPAAADALTLDFHPQRLWTRGPDAHLAFDLMLTNAGTAPLSGVRPVVTLASAGPETERELTDFTAQIASLPGGKPFDLGAGETRKIAGELVLPGDAMHVTTAADREMIVPIAMVGATWRSGLSVASATEAFVVGPGDPSSPKLGPVWVDRPGQTFARLDARRLSQR</sequence>
<evidence type="ECO:0000313" key="5">
    <source>
        <dbReference type="Proteomes" id="UP001597283"/>
    </source>
</evidence>
<dbReference type="RefSeq" id="WP_380939071.1">
    <property type="nucleotide sequence ID" value="NZ_JBHUFC010000002.1"/>
</dbReference>
<feature type="compositionally biased region" description="Pro residues" evidence="1">
    <location>
        <begin position="46"/>
        <end position="63"/>
    </location>
</feature>
<reference evidence="5" key="1">
    <citation type="journal article" date="2019" name="Int. J. Syst. Evol. Microbiol.">
        <title>The Global Catalogue of Microorganisms (GCM) 10K type strain sequencing project: providing services to taxonomists for standard genome sequencing and annotation.</title>
        <authorList>
            <consortium name="The Broad Institute Genomics Platform"/>
            <consortium name="The Broad Institute Genome Sequencing Center for Infectious Disease"/>
            <person name="Wu L."/>
            <person name="Ma J."/>
        </authorList>
    </citation>
    <scope>NUCLEOTIDE SEQUENCE [LARGE SCALE GENOMIC DNA]</scope>
    <source>
        <strain evidence="5">Q85</strain>
    </source>
</reference>
<keyword evidence="2" id="KW-0472">Membrane</keyword>
<keyword evidence="2" id="KW-0812">Transmembrane</keyword>
<feature type="region of interest" description="Disordered" evidence="1">
    <location>
        <begin position="192"/>
        <end position="220"/>
    </location>
</feature>
<evidence type="ECO:0000256" key="3">
    <source>
        <dbReference type="SAM" id="SignalP"/>
    </source>
</evidence>
<feature type="compositionally biased region" description="Low complexity" evidence="1">
    <location>
        <begin position="64"/>
        <end position="80"/>
    </location>
</feature>
<keyword evidence="5" id="KW-1185">Reference proteome</keyword>
<feature type="transmembrane region" description="Helical" evidence="2">
    <location>
        <begin position="155"/>
        <end position="175"/>
    </location>
</feature>